<dbReference type="AlphaFoldDB" id="A0A251NYP4"/>
<feature type="compositionally biased region" description="Low complexity" evidence="6">
    <location>
        <begin position="291"/>
        <end position="322"/>
    </location>
</feature>
<protein>
    <recommendedName>
        <fullName evidence="7">HMA domain-containing protein</fullName>
    </recommendedName>
</protein>
<reference evidence="8 9" key="1">
    <citation type="journal article" date="2013" name="Nat. Genet.">
        <title>The high-quality draft genome of peach (Prunus persica) identifies unique patterns of genetic diversity, domestication and genome evolution.</title>
        <authorList>
            <consortium name="International Peach Genome Initiative"/>
            <person name="Verde I."/>
            <person name="Abbott A.G."/>
            <person name="Scalabrin S."/>
            <person name="Jung S."/>
            <person name="Shu S."/>
            <person name="Marroni F."/>
            <person name="Zhebentyayeva T."/>
            <person name="Dettori M.T."/>
            <person name="Grimwood J."/>
            <person name="Cattonaro F."/>
            <person name="Zuccolo A."/>
            <person name="Rossini L."/>
            <person name="Jenkins J."/>
            <person name="Vendramin E."/>
            <person name="Meisel L.A."/>
            <person name="Decroocq V."/>
            <person name="Sosinski B."/>
            <person name="Prochnik S."/>
            <person name="Mitros T."/>
            <person name="Policriti A."/>
            <person name="Cipriani G."/>
            <person name="Dondini L."/>
            <person name="Ficklin S."/>
            <person name="Goodstein D.M."/>
            <person name="Xuan P."/>
            <person name="Del Fabbro C."/>
            <person name="Aramini V."/>
            <person name="Copetti D."/>
            <person name="Gonzalez S."/>
            <person name="Horner D.S."/>
            <person name="Falchi R."/>
            <person name="Lucas S."/>
            <person name="Mica E."/>
            <person name="Maldonado J."/>
            <person name="Lazzari B."/>
            <person name="Bielenberg D."/>
            <person name="Pirona R."/>
            <person name="Miculan M."/>
            <person name="Barakat A."/>
            <person name="Testolin R."/>
            <person name="Stella A."/>
            <person name="Tartarini S."/>
            <person name="Tonutti P."/>
            <person name="Arus P."/>
            <person name="Orellana A."/>
            <person name="Wells C."/>
            <person name="Main D."/>
            <person name="Vizzotto G."/>
            <person name="Silva H."/>
            <person name="Salamini F."/>
            <person name="Schmutz J."/>
            <person name="Morgante M."/>
            <person name="Rokhsar D.S."/>
        </authorList>
    </citation>
    <scope>NUCLEOTIDE SEQUENCE [LARGE SCALE GENOMIC DNA]</scope>
    <source>
        <strain evidence="9">cv. Nemared</strain>
    </source>
</reference>
<gene>
    <name evidence="8" type="ORF">PRUPE_6G321400</name>
</gene>
<accession>A0A251NYP4</accession>
<evidence type="ECO:0000313" key="9">
    <source>
        <dbReference type="Proteomes" id="UP000006882"/>
    </source>
</evidence>
<keyword evidence="2" id="KW-0479">Metal-binding</keyword>
<comment type="similarity">
    <text evidence="5">Belongs to the HIPP family.</text>
</comment>
<organism evidence="8 9">
    <name type="scientific">Prunus persica</name>
    <name type="common">Peach</name>
    <name type="synonym">Amygdalus persica</name>
    <dbReference type="NCBI Taxonomy" id="3760"/>
    <lineage>
        <taxon>Eukaryota</taxon>
        <taxon>Viridiplantae</taxon>
        <taxon>Streptophyta</taxon>
        <taxon>Embryophyta</taxon>
        <taxon>Tracheophyta</taxon>
        <taxon>Spermatophyta</taxon>
        <taxon>Magnoliopsida</taxon>
        <taxon>eudicotyledons</taxon>
        <taxon>Gunneridae</taxon>
        <taxon>Pentapetalae</taxon>
        <taxon>rosids</taxon>
        <taxon>fabids</taxon>
        <taxon>Rosales</taxon>
        <taxon>Rosaceae</taxon>
        <taxon>Amygdaloideae</taxon>
        <taxon>Amygdaleae</taxon>
        <taxon>Prunus</taxon>
    </lineage>
</organism>
<dbReference type="InterPro" id="IPR036163">
    <property type="entry name" value="HMA_dom_sf"/>
</dbReference>
<evidence type="ECO:0000256" key="1">
    <source>
        <dbReference type="ARBA" id="ARBA00022481"/>
    </source>
</evidence>
<dbReference type="Gene3D" id="3.30.70.100">
    <property type="match status" value="1"/>
</dbReference>
<feature type="compositionally biased region" description="Basic and acidic residues" evidence="6">
    <location>
        <begin position="135"/>
        <end position="145"/>
    </location>
</feature>
<dbReference type="Proteomes" id="UP000006882">
    <property type="component" value="Chromosome G6"/>
</dbReference>
<dbReference type="Pfam" id="PF00403">
    <property type="entry name" value="HMA"/>
    <property type="match status" value="1"/>
</dbReference>
<feature type="compositionally biased region" description="Basic and acidic residues" evidence="6">
    <location>
        <begin position="7"/>
        <end position="19"/>
    </location>
</feature>
<evidence type="ECO:0000256" key="2">
    <source>
        <dbReference type="ARBA" id="ARBA00022723"/>
    </source>
</evidence>
<feature type="domain" description="HMA" evidence="7">
    <location>
        <begin position="28"/>
        <end position="91"/>
    </location>
</feature>
<dbReference type="CDD" id="cd00371">
    <property type="entry name" value="HMA"/>
    <property type="match status" value="1"/>
</dbReference>
<dbReference type="EMBL" id="CM007656">
    <property type="protein sequence ID" value="ONI04439.1"/>
    <property type="molecule type" value="Genomic_DNA"/>
</dbReference>
<dbReference type="SUPFAM" id="SSF55008">
    <property type="entry name" value="HMA, heavy metal-associated domain"/>
    <property type="match status" value="1"/>
</dbReference>
<sequence length="454" mass="48109">MATTTEPKAEAKAEPKEIEEISQPPLKYKTWVLRVSVHCEGCKKKINKSLKQMEGVYKTEVDMRQQKLTVTGNVEAETLIKKLTKSGKHAELWPDPKANNSNEKKKGKGKNKEKQQSDCEGCEESNHGGPGGSGDNEKETVKVEVGHAQGSGNKKKNEGGGPAGNKKADGGNMVKPNEGGGAPAKTGGGGQVKESKPEVVRQGGNLPNHPPVAEKKSEGGESDCEVEKSGGGGGGGSKNNKKKGPKGNANAEEDEGEECVAAPPSTGSPNHGNVPRGPSGPHVPQDPRGPRVPQGQGPYVPQGHFRLTGPTGPTGPYGSHGPRGPPYGPHGQSFAPAPANHIAPAPANHIAPAPANHSPPQQHVYEYQYPRYSPPMQAVHYNAGFPTNGYGASHYNTPAPNSHSFTETQAPSYHLDNYASQPYYPYHQPSYNLPQPSDSYGLFSDENPNGCYIM</sequence>
<proteinExistence type="inferred from homology"/>
<feature type="region of interest" description="Disordered" evidence="6">
    <location>
        <begin position="84"/>
        <end position="337"/>
    </location>
</feature>
<dbReference type="InterPro" id="IPR006121">
    <property type="entry name" value="HMA_dom"/>
</dbReference>
<evidence type="ECO:0000256" key="5">
    <source>
        <dbReference type="ARBA" id="ARBA00024045"/>
    </source>
</evidence>
<dbReference type="PROSITE" id="PS50846">
    <property type="entry name" value="HMA_2"/>
    <property type="match status" value="1"/>
</dbReference>
<keyword evidence="9" id="KW-1185">Reference proteome</keyword>
<evidence type="ECO:0000313" key="8">
    <source>
        <dbReference type="EMBL" id="ONI04439.1"/>
    </source>
</evidence>
<keyword evidence="1" id="KW-0488">Methylation</keyword>
<evidence type="ECO:0000256" key="6">
    <source>
        <dbReference type="SAM" id="MobiDB-lite"/>
    </source>
</evidence>
<dbReference type="GO" id="GO:0046872">
    <property type="term" value="F:metal ion binding"/>
    <property type="evidence" value="ECO:0007669"/>
    <property type="project" value="UniProtKB-KW"/>
</dbReference>
<keyword evidence="4" id="KW-0636">Prenylation</keyword>
<dbReference type="Gramene" id="ONI04439">
    <property type="protein sequence ID" value="ONI04439"/>
    <property type="gene ID" value="PRUPE_6G321400"/>
</dbReference>
<dbReference type="PANTHER" id="PTHR45868">
    <property type="entry name" value="HEAVY METAL-ASSOCIATED ISOPRENYLATED PLANT PROTEIN 33-RELATED"/>
    <property type="match status" value="1"/>
</dbReference>
<evidence type="ECO:0000256" key="3">
    <source>
        <dbReference type="ARBA" id="ARBA00023288"/>
    </source>
</evidence>
<feature type="region of interest" description="Disordered" evidence="6">
    <location>
        <begin position="1"/>
        <end position="23"/>
    </location>
</feature>
<dbReference type="PANTHER" id="PTHR45868:SF80">
    <property type="entry name" value="F15K9.8-RELATED"/>
    <property type="match status" value="1"/>
</dbReference>
<evidence type="ECO:0000256" key="4">
    <source>
        <dbReference type="ARBA" id="ARBA00023289"/>
    </source>
</evidence>
<name>A0A251NYP4_PRUPE</name>
<feature type="compositionally biased region" description="Gly residues" evidence="6">
    <location>
        <begin position="178"/>
        <end position="191"/>
    </location>
</feature>
<evidence type="ECO:0000259" key="7">
    <source>
        <dbReference type="PROSITE" id="PS50846"/>
    </source>
</evidence>
<keyword evidence="3" id="KW-0449">Lipoprotein</keyword>